<evidence type="ECO:0000313" key="2">
    <source>
        <dbReference type="Proteomes" id="UP000267081"/>
    </source>
</evidence>
<dbReference type="EMBL" id="RSEC01000021">
    <property type="protein sequence ID" value="RSD23671.1"/>
    <property type="molecule type" value="Genomic_DNA"/>
</dbReference>
<accession>A0A3R9KR68</accession>
<dbReference type="OrthoDB" id="9828749at2"/>
<proteinExistence type="predicted"/>
<gene>
    <name evidence="1" type="ORF">EIY87_04525</name>
</gene>
<keyword evidence="2" id="KW-1185">Reference proteome</keyword>
<dbReference type="SUPFAM" id="SSF53613">
    <property type="entry name" value="Ribokinase-like"/>
    <property type="match status" value="1"/>
</dbReference>
<organism evidence="1 2">
    <name type="scientific">Amycolatopsis eburnea</name>
    <dbReference type="NCBI Taxonomy" id="2267691"/>
    <lineage>
        <taxon>Bacteria</taxon>
        <taxon>Bacillati</taxon>
        <taxon>Actinomycetota</taxon>
        <taxon>Actinomycetes</taxon>
        <taxon>Pseudonocardiales</taxon>
        <taxon>Pseudonocardiaceae</taxon>
        <taxon>Amycolatopsis</taxon>
    </lineage>
</organism>
<protein>
    <submittedName>
        <fullName evidence="1">Uncharacterized protein</fullName>
    </submittedName>
</protein>
<name>A0A3R9KR68_9PSEU</name>
<dbReference type="Gene3D" id="3.40.1190.20">
    <property type="match status" value="1"/>
</dbReference>
<reference evidence="1 2" key="1">
    <citation type="submission" date="2018-12" db="EMBL/GenBank/DDBJ databases">
        <title>Amycolatopsis eburnea sp. nov. actinomycete associate with arbuscular mycorrhiza fungal spore.</title>
        <authorList>
            <person name="Lumyong S."/>
            <person name="Chaiya L."/>
        </authorList>
    </citation>
    <scope>NUCLEOTIDE SEQUENCE [LARGE SCALE GENOMIC DNA]</scope>
    <source>
        <strain evidence="1 2">GLM-1</strain>
    </source>
</reference>
<dbReference type="InterPro" id="IPR029056">
    <property type="entry name" value="Ribokinase-like"/>
</dbReference>
<comment type="caution">
    <text evidence="1">The sequence shown here is derived from an EMBL/GenBank/DDBJ whole genome shotgun (WGS) entry which is preliminary data.</text>
</comment>
<dbReference type="RefSeq" id="WP_125306372.1">
    <property type="nucleotide sequence ID" value="NZ_RSEC01000021.1"/>
</dbReference>
<evidence type="ECO:0000313" key="1">
    <source>
        <dbReference type="EMBL" id="RSD23671.1"/>
    </source>
</evidence>
<sequence length="424" mass="47513">MTRVLELSKTVLLNDVALKLAAFVIAAALVRLFRGPLLNLARNLVKRLPDTVEALLRRGADQLYPSWRSRAGLSRRDTTLEWRLKAVRTSWRPGFFILGGVYLDLMVQPVTLKRLENYEYSNLDRVRYDCGGSACYVGHYLYQNFRHKSYLYSRLGEQTALSSELRTKLDDEEWIRRAHYQRDAHMQSGVSLHLLQADSSYRTTFTHKGALDCLDWGPLLKKLVKKTSRGGVLHVSGYFRTGLHKELCHSLANLSPNLLVCVDHGRFLPEDHRSSADALLEAFSQRLIDLYICTFPELCRLMVLADVESDGDSTVEETLQKFAASGKLPRVTVIRGHAAMDETSAHIILDNELLPTVSVTPGLPPSRDVPGRNNAFNAAVMFYLTKGSADVPLPVAISSVVRQALESWISTARATGLMSSWKGP</sequence>
<dbReference type="AlphaFoldDB" id="A0A3R9KR68"/>
<dbReference type="Proteomes" id="UP000267081">
    <property type="component" value="Unassembled WGS sequence"/>
</dbReference>